<dbReference type="InterPro" id="IPR006343">
    <property type="entry name" value="DnaB/C_C"/>
</dbReference>
<keyword evidence="5" id="KW-1185">Reference proteome</keyword>
<dbReference type="Pfam" id="PF25888">
    <property type="entry name" value="WHD_DnaB"/>
    <property type="match status" value="1"/>
</dbReference>
<dbReference type="RefSeq" id="WP_205499565.1">
    <property type="nucleotide sequence ID" value="NZ_CP148066.1"/>
</dbReference>
<proteinExistence type="inferred from homology"/>
<dbReference type="Pfam" id="PF07261">
    <property type="entry name" value="DnaB_2"/>
    <property type="match status" value="1"/>
</dbReference>
<feature type="domain" description="DnaB/C C-terminal" evidence="2">
    <location>
        <begin position="194"/>
        <end position="262"/>
    </location>
</feature>
<dbReference type="EMBL" id="CP148066">
    <property type="protein sequence ID" value="WXL28474.1"/>
    <property type="molecule type" value="Genomic_DNA"/>
</dbReference>
<sequence length="309" mass="36085">MNYSSFYIEKNIVIDNSDFKNVRTLYSPIIGATASSLFFALLDEYDLNINDKRYKYKISDFINTLNINQNDFNLAKEKLEAVGLIQYYEADLYDAGLIQIKKPMDIKNFSQSLLSKHLIEKIGEERYNKIQHRSDFYQFDKSQYKNLSKNFFDIFEESNISTSELNRINYENTVNMTVTSIEELIKIATPTDYCESLTNRSISPSQLKMINDLLSMGFNNYSINLFINFSWQKNNQIVVAYIEKIAMDYKMRKITNPEAIKRELESSLSIKKTLNEGLGGFSTTTPEFKIKTEEPEDIFKKYGIEDWDV</sequence>
<feature type="domain" description="Replicative helicase loading/DNA remodeling protein DnaB N-terminal winged helix" evidence="3">
    <location>
        <begin position="5"/>
        <end position="162"/>
    </location>
</feature>
<reference evidence="4" key="1">
    <citation type="submission" date="2024-03" db="EMBL/GenBank/DDBJ databases">
        <title>Complete genome sequence of Mycoplasma gypis type strain B1/T1.</title>
        <authorList>
            <person name="Spergser J."/>
        </authorList>
    </citation>
    <scope>NUCLEOTIDE SEQUENCE [LARGE SCALE GENOMIC DNA]</scope>
    <source>
        <strain evidence="4">B1/T1</strain>
    </source>
</reference>
<evidence type="ECO:0000259" key="3">
    <source>
        <dbReference type="Pfam" id="PF25888"/>
    </source>
</evidence>
<name>A0ABZ2RW10_9BACT</name>
<dbReference type="InterPro" id="IPR058660">
    <property type="entry name" value="WHD_DnaB"/>
</dbReference>
<evidence type="ECO:0000256" key="1">
    <source>
        <dbReference type="ARBA" id="ARBA00093462"/>
    </source>
</evidence>
<gene>
    <name evidence="4" type="ORF">WG616_00355</name>
</gene>
<dbReference type="Proteomes" id="UP001460679">
    <property type="component" value="Chromosome"/>
</dbReference>
<evidence type="ECO:0000259" key="2">
    <source>
        <dbReference type="Pfam" id="PF07261"/>
    </source>
</evidence>
<evidence type="ECO:0000313" key="4">
    <source>
        <dbReference type="EMBL" id="WXL28474.1"/>
    </source>
</evidence>
<organism evidence="4 5">
    <name type="scientific">[Mycoplasma] gypis</name>
    <dbReference type="NCBI Taxonomy" id="92404"/>
    <lineage>
        <taxon>Bacteria</taxon>
        <taxon>Bacillati</taxon>
        <taxon>Mycoplasmatota</taxon>
        <taxon>Mycoplasmoidales</taxon>
        <taxon>Metamycoplasmataceae</taxon>
        <taxon>Metamycoplasma</taxon>
    </lineage>
</organism>
<evidence type="ECO:0000313" key="5">
    <source>
        <dbReference type="Proteomes" id="UP001460679"/>
    </source>
</evidence>
<comment type="similarity">
    <text evidence="1">Belongs to the DnaB/DnaD family.</text>
</comment>
<protein>
    <submittedName>
        <fullName evidence="4">DnaD domain protein</fullName>
    </submittedName>
</protein>
<accession>A0ABZ2RW10</accession>